<reference evidence="2" key="1">
    <citation type="journal article" date="2017" name="Nature">
        <title>The sunflower genome provides insights into oil metabolism, flowering and Asterid evolution.</title>
        <authorList>
            <person name="Badouin H."/>
            <person name="Gouzy J."/>
            <person name="Grassa C.J."/>
            <person name="Murat F."/>
            <person name="Staton S.E."/>
            <person name="Cottret L."/>
            <person name="Lelandais-Briere C."/>
            <person name="Owens G.L."/>
            <person name="Carrere S."/>
            <person name="Mayjonade B."/>
            <person name="Legrand L."/>
            <person name="Gill N."/>
            <person name="Kane N.C."/>
            <person name="Bowers J.E."/>
            <person name="Hubner S."/>
            <person name="Bellec A."/>
            <person name="Berard A."/>
            <person name="Berges H."/>
            <person name="Blanchet N."/>
            <person name="Boniface M.C."/>
            <person name="Brunel D."/>
            <person name="Catrice O."/>
            <person name="Chaidir N."/>
            <person name="Claudel C."/>
            <person name="Donnadieu C."/>
            <person name="Faraut T."/>
            <person name="Fievet G."/>
            <person name="Helmstetter N."/>
            <person name="King M."/>
            <person name="Knapp S.J."/>
            <person name="Lai Z."/>
            <person name="Le Paslier M.C."/>
            <person name="Lippi Y."/>
            <person name="Lorenzon L."/>
            <person name="Mandel J.R."/>
            <person name="Marage G."/>
            <person name="Marchand G."/>
            <person name="Marquand E."/>
            <person name="Bret-Mestries E."/>
            <person name="Morien E."/>
            <person name="Nambeesan S."/>
            <person name="Nguyen T."/>
            <person name="Pegot-Espagnet P."/>
            <person name="Pouilly N."/>
            <person name="Raftis F."/>
            <person name="Sallet E."/>
            <person name="Schiex T."/>
            <person name="Thomas J."/>
            <person name="Vandecasteele C."/>
            <person name="Vares D."/>
            <person name="Vear F."/>
            <person name="Vautrin S."/>
            <person name="Crespi M."/>
            <person name="Mangin B."/>
            <person name="Burke J.M."/>
            <person name="Salse J."/>
            <person name="Munos S."/>
            <person name="Vincourt P."/>
            <person name="Rieseberg L.H."/>
            <person name="Langlade N.B."/>
        </authorList>
    </citation>
    <scope>NUCLEOTIDE SEQUENCE [LARGE SCALE GENOMIC DNA]</scope>
    <source>
        <strain evidence="2">cv. SF193</strain>
    </source>
</reference>
<proteinExistence type="predicted"/>
<protein>
    <submittedName>
        <fullName evidence="1">Uncharacterized protein</fullName>
    </submittedName>
</protein>
<name>A0A251V0A0_HELAN</name>
<organism evidence="1 2">
    <name type="scientific">Helianthus annuus</name>
    <name type="common">Common sunflower</name>
    <dbReference type="NCBI Taxonomy" id="4232"/>
    <lineage>
        <taxon>Eukaryota</taxon>
        <taxon>Viridiplantae</taxon>
        <taxon>Streptophyta</taxon>
        <taxon>Embryophyta</taxon>
        <taxon>Tracheophyta</taxon>
        <taxon>Spermatophyta</taxon>
        <taxon>Magnoliopsida</taxon>
        <taxon>eudicotyledons</taxon>
        <taxon>Gunneridae</taxon>
        <taxon>Pentapetalae</taxon>
        <taxon>asterids</taxon>
        <taxon>campanulids</taxon>
        <taxon>Asterales</taxon>
        <taxon>Asteraceae</taxon>
        <taxon>Asteroideae</taxon>
        <taxon>Heliantheae alliance</taxon>
        <taxon>Heliantheae</taxon>
        <taxon>Helianthus</taxon>
    </lineage>
</organism>
<sequence>MEPNKTLIEFIHPSFVHLSSPPYFQLVWRFSGQHWKLRPPYEQPTQSHLHRRQISGYEPYGCCTSCINPSMTSVSPPDLLA</sequence>
<evidence type="ECO:0000313" key="2">
    <source>
        <dbReference type="Proteomes" id="UP000215914"/>
    </source>
</evidence>
<dbReference type="InParanoid" id="A0A251V0A0"/>
<dbReference type="Proteomes" id="UP000215914">
    <property type="component" value="Chromosome 4"/>
</dbReference>
<dbReference type="EMBL" id="CM007893">
    <property type="protein sequence ID" value="OTG28031.1"/>
    <property type="molecule type" value="Genomic_DNA"/>
</dbReference>
<accession>A0A251V0A0</accession>
<dbReference type="AlphaFoldDB" id="A0A251V0A0"/>
<evidence type="ECO:0000313" key="1">
    <source>
        <dbReference type="EMBL" id="OTG28031.1"/>
    </source>
</evidence>
<keyword evidence="2" id="KW-1185">Reference proteome</keyword>
<gene>
    <name evidence="1" type="ORF">HannXRQ_Chr04g0106621</name>
</gene>